<keyword evidence="5" id="KW-1185">Reference proteome</keyword>
<protein>
    <recommendedName>
        <fullName evidence="6">Pectate lyase superfamily protein domain-containing protein</fullName>
    </recommendedName>
</protein>
<dbReference type="Gene3D" id="2.60.120.260">
    <property type="entry name" value="Galactose-binding domain-like"/>
    <property type="match status" value="1"/>
</dbReference>
<evidence type="ECO:0000259" key="3">
    <source>
        <dbReference type="Pfam" id="PF22816"/>
    </source>
</evidence>
<evidence type="ECO:0000313" key="5">
    <source>
        <dbReference type="Proteomes" id="UP001371218"/>
    </source>
</evidence>
<gene>
    <name evidence="4" type="ORF">AACH06_18765</name>
</gene>
<proteinExistence type="predicted"/>
<evidence type="ECO:0000313" key="4">
    <source>
        <dbReference type="EMBL" id="MEK8032867.1"/>
    </source>
</evidence>
<keyword evidence="1" id="KW-0732">Signal</keyword>
<feature type="domain" description="Alpha-1,3-glucanase catalytic" evidence="3">
    <location>
        <begin position="257"/>
        <end position="625"/>
    </location>
</feature>
<dbReference type="SMART" id="SM00710">
    <property type="entry name" value="PbH1"/>
    <property type="match status" value="6"/>
</dbReference>
<organism evidence="4 5">
    <name type="scientific">Ideonella lacteola</name>
    <dbReference type="NCBI Taxonomy" id="2984193"/>
    <lineage>
        <taxon>Bacteria</taxon>
        <taxon>Pseudomonadati</taxon>
        <taxon>Pseudomonadota</taxon>
        <taxon>Betaproteobacteria</taxon>
        <taxon>Burkholderiales</taxon>
        <taxon>Sphaerotilaceae</taxon>
        <taxon>Ideonella</taxon>
    </lineage>
</organism>
<sequence length="636" mass="69853">MHQQHHRLQHGWLTRLACVLLGAWSCTTSTPALAVARGANVPWIEYQAEDGQTNAQLLGPSRQKWDANHIEAEAIGRKAVRLNKTGDYVSFTTQKAANAIVVRYSIPDAPGGGGIDATLGLYVNGTRVRTLPLTSRYSWSYLGGKIGDPVVDIPGPQPHTFFDEVRMLVDQIPQGATVMLKRDAQDAAPFYVIDLVDLEQAPAPLTMPEGFTSVTQFGIFPDDGVDHADDILRAMHSTSKLWFPPGNYLANVIHGGNVGLDNPGIEVRGAGMWHTNIRGPKSMFFCAGASSRCVFGDFSIFGESKARDEETNGPQKAFAGPMGKNSLIENLWIEHKVAAIWVGNDPPYQAQPTDGLVIRNCRIRNTYADGVNLDNGTSNSIVEHCHMRNTGDDAVAIWSIQWTKWVAYKTWEFGPNFFTDEQRNAPDQGIGHGNIVRHVSVQMPWRANCFAVYGGADNVFRDSTCEDVLTYPGILIDHEFSPYLFAKPRTTFQNISLTRAGGTMFREDTPNPWHHGALKLYLREGSISDIYVKDVDIIEPTYAGIEFRGFGTPYAQGERIPPFVLQAADNATFNRVKLENVHVKRAGTYGIEVADGGGRGSVRFVGVTVAGSGVAPLQRENAPDSFFDKGKGNQGW</sequence>
<evidence type="ECO:0000256" key="1">
    <source>
        <dbReference type="SAM" id="SignalP"/>
    </source>
</evidence>
<dbReference type="InterPro" id="IPR006626">
    <property type="entry name" value="PbH1"/>
</dbReference>
<dbReference type="SUPFAM" id="SSF51126">
    <property type="entry name" value="Pectin lyase-like"/>
    <property type="match status" value="1"/>
</dbReference>
<dbReference type="Pfam" id="PF22815">
    <property type="entry name" value="CatAgl_D1"/>
    <property type="match status" value="1"/>
</dbReference>
<dbReference type="RefSeq" id="WP_341427281.1">
    <property type="nucleotide sequence ID" value="NZ_JBBUTG010000012.1"/>
</dbReference>
<dbReference type="Proteomes" id="UP001371218">
    <property type="component" value="Unassembled WGS sequence"/>
</dbReference>
<dbReference type="CDD" id="cd14490">
    <property type="entry name" value="CBM6-CBM35-CBM36_like_1"/>
    <property type="match status" value="1"/>
</dbReference>
<dbReference type="InterPro" id="IPR055149">
    <property type="entry name" value="Agl_cat_D2"/>
</dbReference>
<dbReference type="InterPro" id="IPR012334">
    <property type="entry name" value="Pectin_lyas_fold"/>
</dbReference>
<comment type="caution">
    <text evidence="4">The sequence shown here is derived from an EMBL/GenBank/DDBJ whole genome shotgun (WGS) entry which is preliminary data.</text>
</comment>
<dbReference type="EMBL" id="JBBUTG010000012">
    <property type="protein sequence ID" value="MEK8032867.1"/>
    <property type="molecule type" value="Genomic_DNA"/>
</dbReference>
<accession>A0ABU9BVG2</accession>
<feature type="chain" id="PRO_5045688058" description="Pectate lyase superfamily protein domain-containing protein" evidence="1">
    <location>
        <begin position="35"/>
        <end position="636"/>
    </location>
</feature>
<feature type="signal peptide" evidence="1">
    <location>
        <begin position="1"/>
        <end position="34"/>
    </location>
</feature>
<feature type="domain" description="CBM6/CBM35/CBM36-like 1" evidence="2">
    <location>
        <begin position="40"/>
        <end position="200"/>
    </location>
</feature>
<dbReference type="Pfam" id="PF22816">
    <property type="entry name" value="CatAgl_D2"/>
    <property type="match status" value="1"/>
</dbReference>
<dbReference type="Gene3D" id="2.160.20.10">
    <property type="entry name" value="Single-stranded right-handed beta-helix, Pectin lyase-like"/>
    <property type="match status" value="1"/>
</dbReference>
<name>A0ABU9BVG2_9BURK</name>
<dbReference type="InterPro" id="IPR033801">
    <property type="entry name" value="CBM6-CBM35-CBM36-like_1"/>
</dbReference>
<reference evidence="4 5" key="1">
    <citation type="submission" date="2024-04" db="EMBL/GenBank/DDBJ databases">
        <title>Novel species of the genus Ideonella isolated from streams.</title>
        <authorList>
            <person name="Lu H."/>
        </authorList>
    </citation>
    <scope>NUCLEOTIDE SEQUENCE [LARGE SCALE GENOMIC DNA]</scope>
    <source>
        <strain evidence="4 5">DXS29W</strain>
    </source>
</reference>
<evidence type="ECO:0008006" key="6">
    <source>
        <dbReference type="Google" id="ProtNLM"/>
    </source>
</evidence>
<evidence type="ECO:0000259" key="2">
    <source>
        <dbReference type="Pfam" id="PF22815"/>
    </source>
</evidence>
<dbReference type="InterPro" id="IPR011050">
    <property type="entry name" value="Pectin_lyase_fold/virulence"/>
</dbReference>